<name>A0A250KQ48_9GAMM</name>
<keyword evidence="3" id="KW-1185">Reference proteome</keyword>
<evidence type="ECO:0000259" key="1">
    <source>
        <dbReference type="PROSITE" id="PS51186"/>
    </source>
</evidence>
<dbReference type="KEGG" id="mmai:sS8_1760"/>
<dbReference type="PANTHER" id="PTHR43451">
    <property type="entry name" value="ACETYLTRANSFERASE (GNAT) FAMILY PROTEIN"/>
    <property type="match status" value="1"/>
</dbReference>
<proteinExistence type="predicted"/>
<dbReference type="AlphaFoldDB" id="A0A250KQ48"/>
<sequence>MDIRAATPDDARRISALLRDLTGKYIAHEFSEEGAGRLLESMNEAAIKSYLESGYRYHLAEENGELAGVVAIRDNCHLYHLFVSERFQGRGLARRLWEVAKAVCLDAGNPGVFTVNSSRYAVGLYEKFGFVRQSEAVDISGVISIPMKLESAIRE</sequence>
<dbReference type="CDD" id="cd04301">
    <property type="entry name" value="NAT_SF"/>
    <property type="match status" value="1"/>
</dbReference>
<dbReference type="Pfam" id="PF13673">
    <property type="entry name" value="Acetyltransf_10"/>
    <property type="match status" value="1"/>
</dbReference>
<dbReference type="EMBL" id="AP017928">
    <property type="protein sequence ID" value="BBA33717.1"/>
    <property type="molecule type" value="Genomic_DNA"/>
</dbReference>
<evidence type="ECO:0000313" key="2">
    <source>
        <dbReference type="EMBL" id="BBA33717.1"/>
    </source>
</evidence>
<accession>A0A250KQ48</accession>
<dbReference type="PANTHER" id="PTHR43451:SF1">
    <property type="entry name" value="ACETYLTRANSFERASE"/>
    <property type="match status" value="1"/>
</dbReference>
<gene>
    <name evidence="2" type="ORF">sS8_1760</name>
</gene>
<dbReference type="PROSITE" id="PS51186">
    <property type="entry name" value="GNAT"/>
    <property type="match status" value="1"/>
</dbReference>
<dbReference type="RefSeq" id="WP_119629284.1">
    <property type="nucleotide sequence ID" value="NZ_AP017928.1"/>
</dbReference>
<feature type="domain" description="N-acetyltransferase" evidence="1">
    <location>
        <begin position="1"/>
        <end position="152"/>
    </location>
</feature>
<organism evidence="2 3">
    <name type="scientific">Methylocaldum marinum</name>
    <dbReference type="NCBI Taxonomy" id="1432792"/>
    <lineage>
        <taxon>Bacteria</taxon>
        <taxon>Pseudomonadati</taxon>
        <taxon>Pseudomonadota</taxon>
        <taxon>Gammaproteobacteria</taxon>
        <taxon>Methylococcales</taxon>
        <taxon>Methylococcaceae</taxon>
        <taxon>Methylocaldum</taxon>
    </lineage>
</organism>
<dbReference type="OrthoDB" id="9789605at2"/>
<protein>
    <submittedName>
        <fullName evidence="2">GCN5-related N-acetyltransferase</fullName>
    </submittedName>
</protein>
<dbReference type="InterPro" id="IPR016181">
    <property type="entry name" value="Acyl_CoA_acyltransferase"/>
</dbReference>
<dbReference type="InterPro" id="IPR000182">
    <property type="entry name" value="GNAT_dom"/>
</dbReference>
<dbReference type="Proteomes" id="UP000266313">
    <property type="component" value="Chromosome"/>
</dbReference>
<reference evidence="2 3" key="1">
    <citation type="submission" date="2016-12" db="EMBL/GenBank/DDBJ databases">
        <title>Genome sequencing of Methylocaldum marinum.</title>
        <authorList>
            <person name="Takeuchi M."/>
            <person name="Kamagata Y."/>
            <person name="Hiraoka S."/>
            <person name="Oshima K."/>
            <person name="Hattori M."/>
            <person name="Iwasaki W."/>
        </authorList>
    </citation>
    <scope>NUCLEOTIDE SEQUENCE [LARGE SCALE GENOMIC DNA]</scope>
    <source>
        <strain evidence="2 3">S8</strain>
    </source>
</reference>
<keyword evidence="2" id="KW-0808">Transferase</keyword>
<dbReference type="Gene3D" id="3.40.630.30">
    <property type="match status" value="1"/>
</dbReference>
<dbReference type="SUPFAM" id="SSF55729">
    <property type="entry name" value="Acyl-CoA N-acyltransferases (Nat)"/>
    <property type="match status" value="1"/>
</dbReference>
<evidence type="ECO:0000313" key="3">
    <source>
        <dbReference type="Proteomes" id="UP000266313"/>
    </source>
</evidence>
<dbReference type="InterPro" id="IPR052564">
    <property type="entry name" value="N-acetyltrans/Recomb-assoc"/>
</dbReference>
<dbReference type="GO" id="GO:0016747">
    <property type="term" value="F:acyltransferase activity, transferring groups other than amino-acyl groups"/>
    <property type="evidence" value="ECO:0007669"/>
    <property type="project" value="InterPro"/>
</dbReference>